<dbReference type="Pfam" id="PF12146">
    <property type="entry name" value="Hydrolase_4"/>
    <property type="match status" value="1"/>
</dbReference>
<dbReference type="InterPro" id="IPR029058">
    <property type="entry name" value="AB_hydrolase_fold"/>
</dbReference>
<gene>
    <name evidence="4" type="ORF">EJ08DRAFT_676339</name>
</gene>
<feature type="chain" id="PRO_5040189039" evidence="2">
    <location>
        <begin position="22"/>
        <end position="326"/>
    </location>
</feature>
<keyword evidence="1" id="KW-0378">Hydrolase</keyword>
<dbReference type="EMBL" id="MU007018">
    <property type="protein sequence ID" value="KAF2433945.1"/>
    <property type="molecule type" value="Genomic_DNA"/>
</dbReference>
<evidence type="ECO:0000313" key="5">
    <source>
        <dbReference type="Proteomes" id="UP000800235"/>
    </source>
</evidence>
<proteinExistence type="predicted"/>
<evidence type="ECO:0000259" key="3">
    <source>
        <dbReference type="Pfam" id="PF12146"/>
    </source>
</evidence>
<comment type="caution">
    <text evidence="4">The sequence shown here is derived from an EMBL/GenBank/DDBJ whole genome shotgun (WGS) entry which is preliminary data.</text>
</comment>
<dbReference type="OrthoDB" id="2498029at2759"/>
<dbReference type="GO" id="GO:0016788">
    <property type="term" value="F:hydrolase activity, acting on ester bonds"/>
    <property type="evidence" value="ECO:0007669"/>
    <property type="project" value="UniProtKB-ARBA"/>
</dbReference>
<dbReference type="Proteomes" id="UP000800235">
    <property type="component" value="Unassembled WGS sequence"/>
</dbReference>
<dbReference type="PANTHER" id="PTHR22946:SF9">
    <property type="entry name" value="POLYKETIDE TRANSFERASE AF380"/>
    <property type="match status" value="1"/>
</dbReference>
<keyword evidence="5" id="KW-1185">Reference proteome</keyword>
<reference evidence="4" key="1">
    <citation type="journal article" date="2020" name="Stud. Mycol.">
        <title>101 Dothideomycetes genomes: a test case for predicting lifestyles and emergence of pathogens.</title>
        <authorList>
            <person name="Haridas S."/>
            <person name="Albert R."/>
            <person name="Binder M."/>
            <person name="Bloem J."/>
            <person name="Labutti K."/>
            <person name="Salamov A."/>
            <person name="Andreopoulos B."/>
            <person name="Baker S."/>
            <person name="Barry K."/>
            <person name="Bills G."/>
            <person name="Bluhm B."/>
            <person name="Cannon C."/>
            <person name="Castanera R."/>
            <person name="Culley D."/>
            <person name="Daum C."/>
            <person name="Ezra D."/>
            <person name="Gonzalez J."/>
            <person name="Henrissat B."/>
            <person name="Kuo A."/>
            <person name="Liang C."/>
            <person name="Lipzen A."/>
            <person name="Lutzoni F."/>
            <person name="Magnuson J."/>
            <person name="Mondo S."/>
            <person name="Nolan M."/>
            <person name="Ohm R."/>
            <person name="Pangilinan J."/>
            <person name="Park H.-J."/>
            <person name="Ramirez L."/>
            <person name="Alfaro M."/>
            <person name="Sun H."/>
            <person name="Tritt A."/>
            <person name="Yoshinaga Y."/>
            <person name="Zwiers L.-H."/>
            <person name="Turgeon B."/>
            <person name="Goodwin S."/>
            <person name="Spatafora J."/>
            <person name="Crous P."/>
            <person name="Grigoriev I."/>
        </authorList>
    </citation>
    <scope>NUCLEOTIDE SEQUENCE</scope>
    <source>
        <strain evidence="4">CBS 130266</strain>
    </source>
</reference>
<dbReference type="InterPro" id="IPR022742">
    <property type="entry name" value="Hydrolase_4"/>
</dbReference>
<evidence type="ECO:0000256" key="1">
    <source>
        <dbReference type="ARBA" id="ARBA00022801"/>
    </source>
</evidence>
<sequence length="326" mass="34373">MNSKRRFIGSCLAVLNVSVRAQPQNISFASVGETVVGDLYLPKGNGPFPAVVTGPGFAGVKEMLIPDYANALASAGIATLAFDYIGFGASSGKIRQDIQIKDQITSYRDALGVLEKDNRFDSKRLGAWGTSLGGAHTLVVSANDPRVKAAVAIIPHIELDAKGTEEQPSMIGAIEADVKAAGSGGKRVMVAVSGNPGDNAAMTTDGAVAWTKDVTKNAPLYRNEVTASSLLALSTYSTVADAANIKIPLRAITAKDDSITPASKIHRALDSVKGVDFKDFPGTHFGLFGANLTATIDLTVDWWTNFLSFVRVSLVQEEAKAEENES</sequence>
<dbReference type="InterPro" id="IPR050261">
    <property type="entry name" value="FrsA_esterase"/>
</dbReference>
<dbReference type="Gene3D" id="1.10.10.800">
    <property type="match status" value="1"/>
</dbReference>
<organism evidence="4 5">
    <name type="scientific">Tothia fuscella</name>
    <dbReference type="NCBI Taxonomy" id="1048955"/>
    <lineage>
        <taxon>Eukaryota</taxon>
        <taxon>Fungi</taxon>
        <taxon>Dikarya</taxon>
        <taxon>Ascomycota</taxon>
        <taxon>Pezizomycotina</taxon>
        <taxon>Dothideomycetes</taxon>
        <taxon>Pleosporomycetidae</taxon>
        <taxon>Venturiales</taxon>
        <taxon>Cylindrosympodiaceae</taxon>
        <taxon>Tothia</taxon>
    </lineage>
</organism>
<dbReference type="PANTHER" id="PTHR22946">
    <property type="entry name" value="DIENELACTONE HYDROLASE DOMAIN-CONTAINING PROTEIN-RELATED"/>
    <property type="match status" value="1"/>
</dbReference>
<feature type="signal peptide" evidence="2">
    <location>
        <begin position="1"/>
        <end position="21"/>
    </location>
</feature>
<dbReference type="Gene3D" id="3.40.50.1820">
    <property type="entry name" value="alpha/beta hydrolase"/>
    <property type="match status" value="1"/>
</dbReference>
<name>A0A9P4NX18_9PEZI</name>
<evidence type="ECO:0000256" key="2">
    <source>
        <dbReference type="SAM" id="SignalP"/>
    </source>
</evidence>
<dbReference type="AlphaFoldDB" id="A0A9P4NX18"/>
<evidence type="ECO:0000313" key="4">
    <source>
        <dbReference type="EMBL" id="KAF2433945.1"/>
    </source>
</evidence>
<keyword evidence="2" id="KW-0732">Signal</keyword>
<protein>
    <submittedName>
        <fullName evidence="4">Alpha/beta-hydrolase</fullName>
    </submittedName>
</protein>
<dbReference type="SUPFAM" id="SSF53474">
    <property type="entry name" value="alpha/beta-Hydrolases"/>
    <property type="match status" value="1"/>
</dbReference>
<accession>A0A9P4NX18</accession>
<feature type="domain" description="Serine aminopeptidase S33" evidence="3">
    <location>
        <begin position="67"/>
        <end position="277"/>
    </location>
</feature>